<evidence type="ECO:0000256" key="1">
    <source>
        <dbReference type="ARBA" id="ARBA00022801"/>
    </source>
</evidence>
<evidence type="ECO:0000256" key="2">
    <source>
        <dbReference type="ARBA" id="ARBA00023211"/>
    </source>
</evidence>
<gene>
    <name evidence="3" type="ORF">EVA_05136</name>
</gene>
<organism evidence="3">
    <name type="scientific">gut metagenome</name>
    <dbReference type="NCBI Taxonomy" id="749906"/>
    <lineage>
        <taxon>unclassified sequences</taxon>
        <taxon>metagenomes</taxon>
        <taxon>organismal metagenomes</taxon>
    </lineage>
</organism>
<dbReference type="AlphaFoldDB" id="J9GH30"/>
<dbReference type="InterPro" id="IPR009164">
    <property type="entry name" value="FBPtase_class3"/>
</dbReference>
<accession>J9GH30</accession>
<dbReference type="EC" id="3.1.3.11" evidence="3"/>
<dbReference type="EMBL" id="AMCI01001069">
    <property type="protein sequence ID" value="EJX06757.1"/>
    <property type="molecule type" value="Genomic_DNA"/>
</dbReference>
<protein>
    <submittedName>
        <fullName evidence="3">Fructose-1,6-bisphosphatase</fullName>
        <ecNumber evidence="3">3.1.3.11</ecNumber>
    </submittedName>
</protein>
<keyword evidence="1 3" id="KW-0378">Hydrolase</keyword>
<name>J9GH30_9ZZZZ</name>
<comment type="caution">
    <text evidence="3">The sequence shown here is derived from an EMBL/GenBank/DDBJ whole genome shotgun (WGS) entry which is preliminary data.</text>
</comment>
<dbReference type="GO" id="GO:0006094">
    <property type="term" value="P:gluconeogenesis"/>
    <property type="evidence" value="ECO:0007669"/>
    <property type="project" value="InterPro"/>
</dbReference>
<evidence type="ECO:0000313" key="3">
    <source>
        <dbReference type="EMBL" id="EJX06757.1"/>
    </source>
</evidence>
<proteinExistence type="predicted"/>
<reference evidence="3" key="1">
    <citation type="journal article" date="2012" name="PLoS ONE">
        <title>Gene sets for utilization of primary and secondary nutrition supplies in the distal gut of endangered iberian lynx.</title>
        <authorList>
            <person name="Alcaide M."/>
            <person name="Messina E."/>
            <person name="Richter M."/>
            <person name="Bargiela R."/>
            <person name="Peplies J."/>
            <person name="Huws S.A."/>
            <person name="Newbold C.J."/>
            <person name="Golyshin P.N."/>
            <person name="Simon M.A."/>
            <person name="Lopez G."/>
            <person name="Yakimov M.M."/>
            <person name="Ferrer M."/>
        </authorList>
    </citation>
    <scope>NUCLEOTIDE SEQUENCE</scope>
</reference>
<dbReference type="GO" id="GO:0042132">
    <property type="term" value="F:fructose 1,6-bisphosphate 1-phosphatase activity"/>
    <property type="evidence" value="ECO:0007669"/>
    <property type="project" value="UniProtKB-EC"/>
</dbReference>
<dbReference type="Pfam" id="PF06874">
    <property type="entry name" value="FBPase_2"/>
    <property type="match status" value="1"/>
</dbReference>
<sequence>MDAFNVKGKHRHIINGHVPVRAASGENPIKANGKLMVIDGGFAKAYHDTTGIAGYTLVYHSRGFQLVQHAPFTSTDEAILNGTDIQSTTQIVEMMGHRAMVNDTDKGVELREQIADLERLLVAYRRGFIKE</sequence>
<keyword evidence="2" id="KW-0464">Manganese</keyword>